<organism evidence="1 2">
    <name type="scientific">Melastoma candidum</name>
    <dbReference type="NCBI Taxonomy" id="119954"/>
    <lineage>
        <taxon>Eukaryota</taxon>
        <taxon>Viridiplantae</taxon>
        <taxon>Streptophyta</taxon>
        <taxon>Embryophyta</taxon>
        <taxon>Tracheophyta</taxon>
        <taxon>Spermatophyta</taxon>
        <taxon>Magnoliopsida</taxon>
        <taxon>eudicotyledons</taxon>
        <taxon>Gunneridae</taxon>
        <taxon>Pentapetalae</taxon>
        <taxon>rosids</taxon>
        <taxon>malvids</taxon>
        <taxon>Myrtales</taxon>
        <taxon>Melastomataceae</taxon>
        <taxon>Melastomatoideae</taxon>
        <taxon>Melastomateae</taxon>
        <taxon>Melastoma</taxon>
    </lineage>
</organism>
<protein>
    <submittedName>
        <fullName evidence="1">Uncharacterized protein</fullName>
    </submittedName>
</protein>
<name>A0ACB9QIE4_9MYRT</name>
<accession>A0ACB9QIE4</accession>
<dbReference type="Proteomes" id="UP001057402">
    <property type="component" value="Chromosome 6"/>
</dbReference>
<reference evidence="2" key="1">
    <citation type="journal article" date="2023" name="Front. Plant Sci.">
        <title>Chromosomal-level genome assembly of Melastoma candidum provides insights into trichome evolution.</title>
        <authorList>
            <person name="Zhong Y."/>
            <person name="Wu W."/>
            <person name="Sun C."/>
            <person name="Zou P."/>
            <person name="Liu Y."/>
            <person name="Dai S."/>
            <person name="Zhou R."/>
        </authorList>
    </citation>
    <scope>NUCLEOTIDE SEQUENCE [LARGE SCALE GENOMIC DNA]</scope>
</reference>
<evidence type="ECO:0000313" key="2">
    <source>
        <dbReference type="Proteomes" id="UP001057402"/>
    </source>
</evidence>
<comment type="caution">
    <text evidence="1">The sequence shown here is derived from an EMBL/GenBank/DDBJ whole genome shotgun (WGS) entry which is preliminary data.</text>
</comment>
<keyword evidence="2" id="KW-1185">Reference proteome</keyword>
<sequence>MMEKLPVNEVSLPAFEAGSIIKLESKSTTLGQKIQDKDDGGRRCPNSTSAAGFLCANGSPPPPLPNGFDVGDASVLTGFLFKA</sequence>
<evidence type="ECO:0000313" key="1">
    <source>
        <dbReference type="EMBL" id="KAI4365943.1"/>
    </source>
</evidence>
<dbReference type="EMBL" id="CM042885">
    <property type="protein sequence ID" value="KAI4365943.1"/>
    <property type="molecule type" value="Genomic_DNA"/>
</dbReference>
<proteinExistence type="predicted"/>
<gene>
    <name evidence="1" type="ORF">MLD38_021879</name>
</gene>